<dbReference type="InterPro" id="IPR050765">
    <property type="entry name" value="Riboflavin_Biosynth_HTPR"/>
</dbReference>
<feature type="compositionally biased region" description="Basic and acidic residues" evidence="1">
    <location>
        <begin position="191"/>
        <end position="206"/>
    </location>
</feature>
<evidence type="ECO:0000256" key="1">
    <source>
        <dbReference type="SAM" id="MobiDB-lite"/>
    </source>
</evidence>
<dbReference type="InterPro" id="IPR002734">
    <property type="entry name" value="RibDG_C"/>
</dbReference>
<feature type="region of interest" description="Disordered" evidence="1">
    <location>
        <begin position="184"/>
        <end position="213"/>
    </location>
</feature>
<gene>
    <name evidence="3" type="ORF">JK358_26625</name>
</gene>
<dbReference type="PANTHER" id="PTHR38011:SF11">
    <property type="entry name" value="2,5-DIAMINO-6-RIBOSYLAMINO-4(3H)-PYRIMIDINONE 5'-PHOSPHATE REDUCTASE"/>
    <property type="match status" value="1"/>
</dbReference>
<dbReference type="EMBL" id="JAERRJ010000010">
    <property type="protein sequence ID" value="MBL1077984.1"/>
    <property type="molecule type" value="Genomic_DNA"/>
</dbReference>
<sequence length="213" mass="23690">MSNVVVVMHMSIDGVVERHNWTGPFHDEQEARFQHGRLRESRALLLGRVAFEELARAWRAGDRTDPYTALLDRIPKYVVSRTLEQAEWNSIPVDGDIVERVAQLRAEPGRDLLVLGGLDLVNHLVGHELVDEIQVIVHPLLLGAGRRVFAEVPASRWQLTGTQVFRSGVVALEFRPQRSAESAQYPGELGGVHHGESLGGAGERHVQVVQPAR</sequence>
<dbReference type="Proteomes" id="UP000602198">
    <property type="component" value="Unassembled WGS sequence"/>
</dbReference>
<comment type="caution">
    <text evidence="3">The sequence shown here is derived from an EMBL/GenBank/DDBJ whole genome shotgun (WGS) entry which is preliminary data.</text>
</comment>
<reference evidence="3 4" key="1">
    <citation type="submission" date="2021-01" db="EMBL/GenBank/DDBJ databases">
        <title>WGS of actinomycetes isolated from Thailand.</title>
        <authorList>
            <person name="Thawai C."/>
        </authorList>
    </citation>
    <scope>NUCLEOTIDE SEQUENCE [LARGE SCALE GENOMIC DNA]</scope>
    <source>
        <strain evidence="3 4">LPG 2</strain>
    </source>
</reference>
<dbReference type="PANTHER" id="PTHR38011">
    <property type="entry name" value="DIHYDROFOLATE REDUCTASE FAMILY PROTEIN (AFU_ORTHOLOGUE AFUA_8G06820)"/>
    <property type="match status" value="1"/>
</dbReference>
<dbReference type="SUPFAM" id="SSF53597">
    <property type="entry name" value="Dihydrofolate reductase-like"/>
    <property type="match status" value="1"/>
</dbReference>
<protein>
    <submittedName>
        <fullName evidence="3">Dihydrofolate reductase family protein</fullName>
    </submittedName>
</protein>
<proteinExistence type="predicted"/>
<evidence type="ECO:0000259" key="2">
    <source>
        <dbReference type="Pfam" id="PF01872"/>
    </source>
</evidence>
<dbReference type="RefSeq" id="WP_201952253.1">
    <property type="nucleotide sequence ID" value="NZ_JAERRJ010000010.1"/>
</dbReference>
<organism evidence="3 4">
    <name type="scientific">Nocardia acididurans</name>
    <dbReference type="NCBI Taxonomy" id="2802282"/>
    <lineage>
        <taxon>Bacteria</taxon>
        <taxon>Bacillati</taxon>
        <taxon>Actinomycetota</taxon>
        <taxon>Actinomycetes</taxon>
        <taxon>Mycobacteriales</taxon>
        <taxon>Nocardiaceae</taxon>
        <taxon>Nocardia</taxon>
    </lineage>
</organism>
<dbReference type="Gene3D" id="3.40.430.10">
    <property type="entry name" value="Dihydrofolate Reductase, subunit A"/>
    <property type="match status" value="1"/>
</dbReference>
<feature type="domain" description="Bacterial bifunctional deaminase-reductase C-terminal" evidence="2">
    <location>
        <begin position="4"/>
        <end position="170"/>
    </location>
</feature>
<name>A0ABS1MBP8_9NOCA</name>
<evidence type="ECO:0000313" key="4">
    <source>
        <dbReference type="Proteomes" id="UP000602198"/>
    </source>
</evidence>
<accession>A0ABS1MBP8</accession>
<dbReference type="InterPro" id="IPR024072">
    <property type="entry name" value="DHFR-like_dom_sf"/>
</dbReference>
<dbReference type="Pfam" id="PF01872">
    <property type="entry name" value="RibD_C"/>
    <property type="match status" value="1"/>
</dbReference>
<evidence type="ECO:0000313" key="3">
    <source>
        <dbReference type="EMBL" id="MBL1077984.1"/>
    </source>
</evidence>
<keyword evidence="4" id="KW-1185">Reference proteome</keyword>